<evidence type="ECO:0000256" key="2">
    <source>
        <dbReference type="SAM" id="MobiDB-lite"/>
    </source>
</evidence>
<sequence length="656" mass="70216">MCLPSSLSTAPLEKELQPPPRLGELTVAEETSSSLRLSWTVAQGPFDSFVVQYRDKDGQPKAVPVAADQHMVTVEDLEPGRKYKFLLYGLLGGKRLGPVSALGMTEVAAFMVQAPLPELPLPTSDRPDQGMTGGICLSPSVASPTLSFSQKGEGSTTPSKLSEWGQGLCYLEAAPAGTCKLPTSALGKPGIPFGEKDKNGGPHGIAHSDSPLGFSRTAPEEDTPAPEAPEPPEEPRLGVLAVTDTTPDSMRLSWSVAQGPFDSFVVQYEDAKGQPQALLVDGDQSKVLISGLEPSTSYRFLLYGLHEGKRLGPVSVEATTGPAPAGQTSGEPGPRLSQLSVTDVTTSSLRLNWEAPPGAFDSFLLRFGVPSPSTLEPHLRPLLQRELMVPGTRHSAVLRDLRPGTLYSLTLYGLRGPHKADSIQGTARTLSPVLESPRDLQFTEIRETSARVNWMPPPSRVDSFKVSYQLADGGEPQSVQVDGRARTQKLQGLIPGARYEVTVVSVRGFEESEPLTGFLTTVPDGPTQLRALNLTEGFAMLHWKPPQNPVDTYDVQVTAPGAPPLQAAAPGSAVDYPLHDLVLHTNYTATVRGLRGPNLTSPASITFTTGLEAPQDLEAKEVTPRTALLTWTEPQVRPTGYLLSFDTPGGQTQVLR</sequence>
<feature type="region of interest" description="Disordered" evidence="2">
    <location>
        <begin position="315"/>
        <end position="337"/>
    </location>
</feature>
<protein>
    <recommendedName>
        <fullName evidence="3">Fibronectin type-III domain-containing protein</fullName>
    </recommendedName>
</protein>
<evidence type="ECO:0000259" key="3">
    <source>
        <dbReference type="PROSITE" id="PS50853"/>
    </source>
</evidence>
<accession>A0ABQ9VVM7</accession>
<dbReference type="PANTHER" id="PTHR46708">
    <property type="entry name" value="TENASCIN"/>
    <property type="match status" value="1"/>
</dbReference>
<evidence type="ECO:0000313" key="4">
    <source>
        <dbReference type="EMBL" id="KAK2113443.1"/>
    </source>
</evidence>
<evidence type="ECO:0000313" key="5">
    <source>
        <dbReference type="Proteomes" id="UP001266305"/>
    </source>
</evidence>
<feature type="region of interest" description="Disordered" evidence="2">
    <location>
        <begin position="190"/>
        <end position="236"/>
    </location>
</feature>
<dbReference type="Proteomes" id="UP001266305">
    <property type="component" value="Unassembled WGS sequence"/>
</dbReference>
<proteinExistence type="predicted"/>
<feature type="domain" description="Fibronectin type-III" evidence="3">
    <location>
        <begin position="231"/>
        <end position="325"/>
    </location>
</feature>
<gene>
    <name evidence="4" type="ORF">P7K49_007709</name>
</gene>
<feature type="domain" description="Fibronectin type-III" evidence="3">
    <location>
        <begin position="526"/>
        <end position="616"/>
    </location>
</feature>
<dbReference type="InterPro" id="IPR013783">
    <property type="entry name" value="Ig-like_fold"/>
</dbReference>
<feature type="domain" description="Fibronectin type-III" evidence="3">
    <location>
        <begin position="335"/>
        <end position="432"/>
    </location>
</feature>
<dbReference type="InterPro" id="IPR036116">
    <property type="entry name" value="FN3_sf"/>
</dbReference>
<dbReference type="InterPro" id="IPR050991">
    <property type="entry name" value="ECM_Regulatory_Proteins"/>
</dbReference>
<dbReference type="SUPFAM" id="SSF49265">
    <property type="entry name" value="Fibronectin type III"/>
    <property type="match status" value="6"/>
</dbReference>
<organism evidence="4 5">
    <name type="scientific">Saguinus oedipus</name>
    <name type="common">Cotton-top tamarin</name>
    <name type="synonym">Oedipomidas oedipus</name>
    <dbReference type="NCBI Taxonomy" id="9490"/>
    <lineage>
        <taxon>Eukaryota</taxon>
        <taxon>Metazoa</taxon>
        <taxon>Chordata</taxon>
        <taxon>Craniata</taxon>
        <taxon>Vertebrata</taxon>
        <taxon>Euteleostomi</taxon>
        <taxon>Mammalia</taxon>
        <taxon>Eutheria</taxon>
        <taxon>Euarchontoglires</taxon>
        <taxon>Primates</taxon>
        <taxon>Haplorrhini</taxon>
        <taxon>Platyrrhini</taxon>
        <taxon>Cebidae</taxon>
        <taxon>Callitrichinae</taxon>
        <taxon>Saguinus</taxon>
    </lineage>
</organism>
<feature type="domain" description="Fibronectin type-III" evidence="3">
    <location>
        <begin position="436"/>
        <end position="525"/>
    </location>
</feature>
<keyword evidence="1" id="KW-0677">Repeat</keyword>
<dbReference type="PROSITE" id="PS50853">
    <property type="entry name" value="FN3"/>
    <property type="match status" value="5"/>
</dbReference>
<dbReference type="InterPro" id="IPR003961">
    <property type="entry name" value="FN3_dom"/>
</dbReference>
<reference evidence="4 5" key="1">
    <citation type="submission" date="2023-05" db="EMBL/GenBank/DDBJ databases">
        <title>B98-5 Cell Line De Novo Hybrid Assembly: An Optical Mapping Approach.</title>
        <authorList>
            <person name="Kananen K."/>
            <person name="Auerbach J.A."/>
            <person name="Kautto E."/>
            <person name="Blachly J.S."/>
        </authorList>
    </citation>
    <scope>NUCLEOTIDE SEQUENCE [LARGE SCALE GENOMIC DNA]</scope>
    <source>
        <strain evidence="4">B95-8</strain>
        <tissue evidence="4">Cell line</tissue>
    </source>
</reference>
<dbReference type="CDD" id="cd00063">
    <property type="entry name" value="FN3"/>
    <property type="match status" value="5"/>
</dbReference>
<comment type="caution">
    <text evidence="4">The sequence shown here is derived from an EMBL/GenBank/DDBJ whole genome shotgun (WGS) entry which is preliminary data.</text>
</comment>
<feature type="domain" description="Fibronectin type-III" evidence="3">
    <location>
        <begin position="21"/>
        <end position="110"/>
    </location>
</feature>
<dbReference type="Gene3D" id="2.60.40.10">
    <property type="entry name" value="Immunoglobulins"/>
    <property type="match status" value="6"/>
</dbReference>
<dbReference type="SMART" id="SM00060">
    <property type="entry name" value="FN3"/>
    <property type="match status" value="5"/>
</dbReference>
<dbReference type="EMBL" id="JASSZA010000004">
    <property type="protein sequence ID" value="KAK2113443.1"/>
    <property type="molecule type" value="Genomic_DNA"/>
</dbReference>
<dbReference type="Pfam" id="PF00041">
    <property type="entry name" value="fn3"/>
    <property type="match status" value="5"/>
</dbReference>
<dbReference type="PANTHER" id="PTHR46708:SF3">
    <property type="entry name" value="TENASCIN-X"/>
    <property type="match status" value="1"/>
</dbReference>
<keyword evidence="5" id="KW-1185">Reference proteome</keyword>
<name>A0ABQ9VVM7_SAGOE</name>
<evidence type="ECO:0000256" key="1">
    <source>
        <dbReference type="ARBA" id="ARBA00022737"/>
    </source>
</evidence>